<feature type="non-terminal residue" evidence="2">
    <location>
        <position position="218"/>
    </location>
</feature>
<dbReference type="InterPro" id="IPR008602">
    <property type="entry name" value="Duffy-antigen-binding"/>
</dbReference>
<evidence type="ECO:0000313" key="2">
    <source>
        <dbReference type="EMBL" id="AIZ73720.1"/>
    </source>
</evidence>
<dbReference type="Gene3D" id="1.20.1310.20">
    <property type="entry name" value="Duffy-antigen binding domain"/>
    <property type="match status" value="1"/>
</dbReference>
<dbReference type="GO" id="GO:0046789">
    <property type="term" value="F:host cell surface receptor binding"/>
    <property type="evidence" value="ECO:0007669"/>
    <property type="project" value="InterPro"/>
</dbReference>
<evidence type="ECO:0000259" key="1">
    <source>
        <dbReference type="Pfam" id="PF05424"/>
    </source>
</evidence>
<protein>
    <submittedName>
        <fullName evidence="2">Var-WDBLa_189 protein</fullName>
    </submittedName>
</protein>
<dbReference type="GO" id="GO:0016020">
    <property type="term" value="C:membrane"/>
    <property type="evidence" value="ECO:0007669"/>
    <property type="project" value="InterPro"/>
</dbReference>
<name>A0A0A7M4B7_PLAFA</name>
<feature type="domain" description="Duffy-antigen binding" evidence="1">
    <location>
        <begin position="1"/>
        <end position="212"/>
    </location>
</feature>
<dbReference type="InterPro" id="IPR042202">
    <property type="entry name" value="Duffy-ag-bd_sf"/>
</dbReference>
<accession>A0A0A7M4B7</accession>
<feature type="non-terminal residue" evidence="2">
    <location>
        <position position="1"/>
    </location>
</feature>
<dbReference type="EMBL" id="KP220589">
    <property type="protein sequence ID" value="AIZ73720.1"/>
    <property type="molecule type" value="Genomic_DNA"/>
</dbReference>
<dbReference type="AlphaFoldDB" id="A0A0A7M4B7"/>
<organism evidence="2">
    <name type="scientific">Plasmodium falciparum</name>
    <name type="common">malaria parasite P. falciparum</name>
    <dbReference type="NCBI Taxonomy" id="5833"/>
    <lineage>
        <taxon>Eukaryota</taxon>
        <taxon>Sar</taxon>
        <taxon>Alveolata</taxon>
        <taxon>Apicomplexa</taxon>
        <taxon>Aconoidasida</taxon>
        <taxon>Haemosporida</taxon>
        <taxon>Plasmodiidae</taxon>
        <taxon>Plasmodium</taxon>
        <taxon>Plasmodium (Laverania)</taxon>
    </lineage>
</organism>
<dbReference type="Pfam" id="PF05424">
    <property type="entry name" value="Duffy_binding"/>
    <property type="match status" value="1"/>
</dbReference>
<gene>
    <name evidence="2" type="primary">var-WDBLa_189</name>
</gene>
<proteinExistence type="predicted"/>
<dbReference type="SUPFAM" id="SSF140924">
    <property type="entry name" value="Duffy binding domain-like"/>
    <property type="match status" value="1"/>
</dbReference>
<sequence length="218" mass="24968">ACAPFPTIISMNKNMEKKGTTKITDKNDLLADVCMAANFEGESIKTHYKQYEVQYPGSGHTTCTMLARSFADIGDIIRGRDLYRRDKGEETKLEDKLKEVFGNIYNELTPTNGKNAEELKARYNGDKNNDFFKLREDWWTANRATVWEAITCNAQGNRYFRPTCDSGDGKSQYQTRNQCRCNDDKPNAGKGGDGANVNIVPTYFDYVPQYLRWFEEWA</sequence>
<reference evidence="2" key="1">
    <citation type="journal article" date="2015" name="Mol. Ecol.">
        <title>Phylogeography of var gene repertoires reveals fine-scale geospatial clustering of Plasmodium falciparum populations in a highly endemic area.</title>
        <authorList>
            <person name="Tessema S.K."/>
            <person name="Monk S.L."/>
            <person name="Schultz M.B."/>
            <person name="Tavul L."/>
            <person name="Reeder J.C."/>
            <person name="Siba P.M."/>
            <person name="Mueller I."/>
            <person name="Barry A.E."/>
        </authorList>
    </citation>
    <scope>NUCLEOTIDE SEQUENCE</scope>
    <source>
        <strain evidence="2">WOS10</strain>
    </source>
</reference>